<feature type="compositionally biased region" description="Basic and acidic residues" evidence="1">
    <location>
        <begin position="513"/>
        <end position="523"/>
    </location>
</feature>
<dbReference type="RefSeq" id="WP_389365254.1">
    <property type="nucleotide sequence ID" value="NZ_JBIACK010000025.1"/>
</dbReference>
<evidence type="ECO:0000313" key="3">
    <source>
        <dbReference type="Proteomes" id="UP001601059"/>
    </source>
</evidence>
<feature type="region of interest" description="Disordered" evidence="1">
    <location>
        <begin position="28"/>
        <end position="47"/>
    </location>
</feature>
<dbReference type="Proteomes" id="UP001601059">
    <property type="component" value="Unassembled WGS sequence"/>
</dbReference>
<reference evidence="2 3" key="1">
    <citation type="submission" date="2024-08" db="EMBL/GenBank/DDBJ databases">
        <title>Two novel Cytobacillus novel species.</title>
        <authorList>
            <person name="Liu G."/>
        </authorList>
    </citation>
    <scope>NUCLEOTIDE SEQUENCE [LARGE SCALE GENOMIC DNA]</scope>
    <source>
        <strain evidence="2 3">FJAT-54145</strain>
    </source>
</reference>
<evidence type="ECO:0000313" key="2">
    <source>
        <dbReference type="EMBL" id="MFE8704139.1"/>
    </source>
</evidence>
<protein>
    <recommendedName>
        <fullName evidence="4">Large polyvalent protein associated domain-containing protein</fullName>
    </recommendedName>
</protein>
<gene>
    <name evidence="2" type="ORF">ACFYKX_26585</name>
</gene>
<organism evidence="2 3">
    <name type="scientific">Cytobacillus spartinae</name>
    <dbReference type="NCBI Taxonomy" id="3299023"/>
    <lineage>
        <taxon>Bacteria</taxon>
        <taxon>Bacillati</taxon>
        <taxon>Bacillota</taxon>
        <taxon>Bacilli</taxon>
        <taxon>Bacillales</taxon>
        <taxon>Bacillaceae</taxon>
        <taxon>Cytobacillus</taxon>
    </lineage>
</organism>
<accession>A0ABW6KK71</accession>
<evidence type="ECO:0000256" key="1">
    <source>
        <dbReference type="SAM" id="MobiDB-lite"/>
    </source>
</evidence>
<keyword evidence="3" id="KW-1185">Reference proteome</keyword>
<dbReference type="EMBL" id="JBIACK010000025">
    <property type="protein sequence ID" value="MFE8704139.1"/>
    <property type="molecule type" value="Genomic_DNA"/>
</dbReference>
<feature type="region of interest" description="Disordered" evidence="1">
    <location>
        <begin position="56"/>
        <end position="86"/>
    </location>
</feature>
<proteinExistence type="predicted"/>
<name>A0ABW6KK71_9BACI</name>
<feature type="compositionally biased region" description="Basic and acidic residues" evidence="1">
    <location>
        <begin position="546"/>
        <end position="555"/>
    </location>
</feature>
<feature type="region of interest" description="Disordered" evidence="1">
    <location>
        <begin position="513"/>
        <end position="555"/>
    </location>
</feature>
<feature type="region of interest" description="Disordered" evidence="1">
    <location>
        <begin position="380"/>
        <end position="401"/>
    </location>
</feature>
<evidence type="ECO:0008006" key="4">
    <source>
        <dbReference type="Google" id="ProtNLM"/>
    </source>
</evidence>
<comment type="caution">
    <text evidence="2">The sequence shown here is derived from an EMBL/GenBank/DDBJ whole genome shotgun (WGS) entry which is preliminary data.</text>
</comment>
<sequence length="1282" mass="143954">MRRDHDPNWKPNLPSKYQFNQSKYQPQANQMFGGFTPYNPPSGSYYRDLGQKARIAEEERKKKEKENELYNKYGIDPESTSEDGSAFQVKADDYFADEEPKEDNDNSFFGDIGEGLKSAFKAIRNPADLPDIVMDFAKKEKSKGFEEAARGANRFVDSASLGVMSNLDKKMTGEIPDYLSQRKMGEGGVTDMLTSGAGYLIPGVGAYKALGATKAGKGLEALGKQGLKQRLGAEAAKGAITGAGLAGAEVGIREELNPENYSASDNLKHLAFGTTVGAFADPAIYGAGKAIASIIKSRKTPVANQTEELLGLPEPQKRLMEPQKQLPEPKPLPPSLETFNQAFKKPNGLESPIPQMPKGLSQLMTKERLQQEGLNFGFNTKNTPKARKDLSPIETPIDPMNRGQSYWQNRYEEFARSINDNYDMNQMTPEALEDLWSGFAKYDEPLKLEQVVDLAYPKGFEAPPKPKPEAPLTQALRQDEKINQLIKGLYPPKAPETKVSRPATMEEMVKRMEQLAPPKRQEPSSEPLQFKKSIESPKAKQQTVGEKSEPIDDGGKMIRLKDSEMKGFEKLGIDVSQLKDISGFKAATTDVYRIFRDVFGENYDKAGKPVLDKLDNAKKSYVEMQEKWANKLKVEVVDKLGIKKGSKESALVQRYGEKKMSLNELKKVAPNNWKDIVKADQWFRQAYDEIYDGVNKSRNAIYPNNPEKHVPKLDNYYRHFREMNGLTGLKNIFDSPAQIDPHLAGLSQHTNPNSKWHGFMQKRGMGPYKEDAVGGFIEYIPGSSYATHIDPVIPEFKQLRKTLADSTEDTKNVNNFVEYLYNYSNDLAGKTNPYFDRNFQQLVGRKPMAVLNWANNRVKKNVILGNIGSALAQLANIPNGVAFAKQHTVRGMARTLTSIVDKDAPIHKSPFLKERYVDGLFRQFDQRLIDQPEKAAGWMIETADRIGTSFVWNSAYQKGLKEGASDPIKYADYNTRALIAGRGVGEVPLMQKSRVVQLVMPFTLEVANLWRVMEEFGKDFIKGKDMGALPILFVANFAFNKVMEETRGFGVTFDPIDATWEAATEKDLSPAERVGRVGGEILTNIPLGQQLAGIYPENGSIFNFKGPTREELFGDRNPQRFGTGLVAANALDDTIFKFALPFGGNQLKKTLNGVEGLNDEGEYIKDAPLNLPFIGEKDKLKYPVDPNVSNKLKGTLFGPSAFNESNEYYDNKRRPLSENQTAEYEDLKQYEKGDEYYKDLMNNRRANTIEQKMKEIDKDENLSIEEKRIEILKLMKELNDLQ</sequence>
<feature type="compositionally biased region" description="Basic and acidic residues" evidence="1">
    <location>
        <begin position="56"/>
        <end position="69"/>
    </location>
</feature>